<dbReference type="InterPro" id="IPR001480">
    <property type="entry name" value="Bulb-type_lectin_dom"/>
</dbReference>
<dbReference type="InterPro" id="IPR018244">
    <property type="entry name" value="Allrgn_V5/Tpx1_CS"/>
</dbReference>
<dbReference type="PROSITE" id="PS01010">
    <property type="entry name" value="CRISP_2"/>
    <property type="match status" value="1"/>
</dbReference>
<dbReference type="InterPro" id="IPR034113">
    <property type="entry name" value="SCP_GAPR1-like"/>
</dbReference>
<dbReference type="PRINTS" id="PR00837">
    <property type="entry name" value="V5TPXLIKE"/>
</dbReference>
<dbReference type="InterPro" id="IPR035940">
    <property type="entry name" value="CAP_sf"/>
</dbReference>
<dbReference type="KEGG" id="ttq:NIES37_01560"/>
<proteinExistence type="predicted"/>
<organism evidence="2 3">
    <name type="scientific">Tolypothrix tenuis PCC 7101</name>
    <dbReference type="NCBI Taxonomy" id="231146"/>
    <lineage>
        <taxon>Bacteria</taxon>
        <taxon>Bacillati</taxon>
        <taxon>Cyanobacteriota</taxon>
        <taxon>Cyanophyceae</taxon>
        <taxon>Nostocales</taxon>
        <taxon>Tolypothrichaceae</taxon>
        <taxon>Tolypothrix</taxon>
    </lineage>
</organism>
<dbReference type="InterPro" id="IPR014044">
    <property type="entry name" value="CAP_dom"/>
</dbReference>
<dbReference type="EMBL" id="AP018248">
    <property type="protein sequence ID" value="BAY96227.1"/>
    <property type="molecule type" value="Genomic_DNA"/>
</dbReference>
<keyword evidence="3" id="KW-1185">Reference proteome</keyword>
<dbReference type="Gene3D" id="3.40.33.10">
    <property type="entry name" value="CAP"/>
    <property type="match status" value="1"/>
</dbReference>
<dbReference type="Gene3D" id="2.90.10.10">
    <property type="entry name" value="Bulb-type lectin domain"/>
    <property type="match status" value="2"/>
</dbReference>
<dbReference type="Proteomes" id="UP000218785">
    <property type="component" value="Chromosome"/>
</dbReference>
<dbReference type="CDD" id="cd00028">
    <property type="entry name" value="B_lectin"/>
    <property type="match status" value="1"/>
</dbReference>
<dbReference type="SUPFAM" id="SSF51110">
    <property type="entry name" value="alpha-D-mannose-specific plant lectins"/>
    <property type="match status" value="1"/>
</dbReference>
<dbReference type="InterPro" id="IPR036426">
    <property type="entry name" value="Bulb-type_lectin_dom_sf"/>
</dbReference>
<dbReference type="SMART" id="SM00198">
    <property type="entry name" value="SCP"/>
    <property type="match status" value="1"/>
</dbReference>
<dbReference type="AlphaFoldDB" id="A0A1Z4MRW8"/>
<dbReference type="Pfam" id="PF00188">
    <property type="entry name" value="CAP"/>
    <property type="match status" value="1"/>
</dbReference>
<evidence type="ECO:0000313" key="3">
    <source>
        <dbReference type="Proteomes" id="UP000218785"/>
    </source>
</evidence>
<sequence>MTTLFPGQSLYPGQSLQSNNQMHRFIMQSDGNVVLYNGNFQPLWATNTWGIQPRELIMQADGNLVLYDSSGSPRWASDTWNNPGAFFKIQDDGNLVVYRADSQTETVDNALWASGSNDIWDSSGQGGQNAQIQEILAAHNRYRAEVGVPPLQWSENLALSAQQWANHLAAIGTLQHSRSGENLAQGSTGFFSVTQLVDMWGDEKQYFSNAAFPNVSSTGNWMDVAHYTQVIWRNTTEVGCGLASGNGNDVLVCHYNPAGNVTEQEVF</sequence>
<accession>A0A1Z4MRW8</accession>
<dbReference type="PANTHER" id="PTHR10334">
    <property type="entry name" value="CYSTEINE-RICH SECRETORY PROTEIN-RELATED"/>
    <property type="match status" value="1"/>
</dbReference>
<dbReference type="PROSITE" id="PS50927">
    <property type="entry name" value="BULB_LECTIN"/>
    <property type="match status" value="1"/>
</dbReference>
<dbReference type="InterPro" id="IPR001283">
    <property type="entry name" value="CRISP-related"/>
</dbReference>
<dbReference type="SUPFAM" id="SSF55797">
    <property type="entry name" value="PR-1-like"/>
    <property type="match status" value="1"/>
</dbReference>
<gene>
    <name evidence="2" type="ORF">NIES37_01560</name>
</gene>
<name>A0A1Z4MRW8_9CYAN</name>
<evidence type="ECO:0000259" key="1">
    <source>
        <dbReference type="PROSITE" id="PS50927"/>
    </source>
</evidence>
<dbReference type="SMART" id="SM00108">
    <property type="entry name" value="B_lectin"/>
    <property type="match status" value="1"/>
</dbReference>
<dbReference type="GO" id="GO:0005576">
    <property type="term" value="C:extracellular region"/>
    <property type="evidence" value="ECO:0007669"/>
    <property type="project" value="InterPro"/>
</dbReference>
<dbReference type="CDD" id="cd05382">
    <property type="entry name" value="CAP_GAPR1-like"/>
    <property type="match status" value="1"/>
</dbReference>
<evidence type="ECO:0000313" key="2">
    <source>
        <dbReference type="EMBL" id="BAY96227.1"/>
    </source>
</evidence>
<protein>
    <submittedName>
        <fullName evidence="2">SCP-like extracellular</fullName>
    </submittedName>
</protein>
<reference evidence="2 3" key="1">
    <citation type="submission" date="2017-06" db="EMBL/GenBank/DDBJ databases">
        <title>Genome sequencing of cyanobaciteial culture collection at National Institute for Environmental Studies (NIES).</title>
        <authorList>
            <person name="Hirose Y."/>
            <person name="Shimura Y."/>
            <person name="Fujisawa T."/>
            <person name="Nakamura Y."/>
            <person name="Kawachi M."/>
        </authorList>
    </citation>
    <scope>NUCLEOTIDE SEQUENCE [LARGE SCALE GENOMIC DNA]</scope>
    <source>
        <strain evidence="2 3">NIES-37</strain>
    </source>
</reference>
<dbReference type="RefSeq" id="WP_096573468.1">
    <property type="nucleotide sequence ID" value="NZ_CAWNJS010000001.1"/>
</dbReference>
<feature type="domain" description="Bulb-type lectin" evidence="1">
    <location>
        <begin position="1"/>
        <end position="110"/>
    </location>
</feature>